<proteinExistence type="predicted"/>
<evidence type="ECO:0000259" key="2">
    <source>
        <dbReference type="Pfam" id="PF01243"/>
    </source>
</evidence>
<accession>A0ABN3JPS9</accession>
<sequence>MPRRHQITMTPAEIADFLDREKTLVLGVQRPEAPHLTAMWFVRRGSDLLLWTYARSQKAVSARRHGRASVLVESGTTYETLQGLSADCDVEIVEDPDDVLAIGAAIADRYGSAMLSADSADGRAAELRAAGRRRIGLVLHPTRYRTWDHRKLGATTTTTAT</sequence>
<reference evidence="3 4" key="1">
    <citation type="journal article" date="2019" name="Int. J. Syst. Evol. Microbiol.">
        <title>The Global Catalogue of Microorganisms (GCM) 10K type strain sequencing project: providing services to taxonomists for standard genome sequencing and annotation.</title>
        <authorList>
            <consortium name="The Broad Institute Genomics Platform"/>
            <consortium name="The Broad Institute Genome Sequencing Center for Infectious Disease"/>
            <person name="Wu L."/>
            <person name="Ma J."/>
        </authorList>
    </citation>
    <scope>NUCLEOTIDE SEQUENCE [LARGE SCALE GENOMIC DNA]</scope>
    <source>
        <strain evidence="3 4">JCM 3325</strain>
    </source>
</reference>
<keyword evidence="4" id="KW-1185">Reference proteome</keyword>
<dbReference type="InterPro" id="IPR011576">
    <property type="entry name" value="Pyridox_Oxase_N"/>
</dbReference>
<comment type="caution">
    <text evidence="3">The sequence shown here is derived from an EMBL/GenBank/DDBJ whole genome shotgun (WGS) entry which is preliminary data.</text>
</comment>
<evidence type="ECO:0000256" key="1">
    <source>
        <dbReference type="ARBA" id="ARBA00023002"/>
    </source>
</evidence>
<dbReference type="PANTHER" id="PTHR35176:SF6">
    <property type="entry name" value="HEME OXYGENASE HI_0854-RELATED"/>
    <property type="match status" value="1"/>
</dbReference>
<dbReference type="Proteomes" id="UP001501231">
    <property type="component" value="Unassembled WGS sequence"/>
</dbReference>
<dbReference type="InterPro" id="IPR012349">
    <property type="entry name" value="Split_barrel_FMN-bd"/>
</dbReference>
<evidence type="ECO:0000313" key="4">
    <source>
        <dbReference type="Proteomes" id="UP001501231"/>
    </source>
</evidence>
<dbReference type="InterPro" id="IPR052019">
    <property type="entry name" value="F420H2_bilvrd_red/Heme_oxyg"/>
</dbReference>
<dbReference type="Pfam" id="PF01243">
    <property type="entry name" value="PNPOx_N"/>
    <property type="match status" value="1"/>
</dbReference>
<protein>
    <submittedName>
        <fullName evidence="3">PPOX class F420-dependent oxidoreductase</fullName>
    </submittedName>
</protein>
<dbReference type="PANTHER" id="PTHR35176">
    <property type="entry name" value="HEME OXYGENASE HI_0854-RELATED"/>
    <property type="match status" value="1"/>
</dbReference>
<name>A0ABN3JPS9_9ACTN</name>
<feature type="domain" description="Pyridoxamine 5'-phosphate oxidase N-terminal" evidence="2">
    <location>
        <begin position="11"/>
        <end position="126"/>
    </location>
</feature>
<dbReference type="EMBL" id="BAAARW010000021">
    <property type="protein sequence ID" value="GAA2436351.1"/>
    <property type="molecule type" value="Genomic_DNA"/>
</dbReference>
<evidence type="ECO:0000313" key="3">
    <source>
        <dbReference type="EMBL" id="GAA2436351.1"/>
    </source>
</evidence>
<organism evidence="3 4">
    <name type="scientific">Actinomadura vinacea</name>
    <dbReference type="NCBI Taxonomy" id="115336"/>
    <lineage>
        <taxon>Bacteria</taxon>
        <taxon>Bacillati</taxon>
        <taxon>Actinomycetota</taxon>
        <taxon>Actinomycetes</taxon>
        <taxon>Streptosporangiales</taxon>
        <taxon>Thermomonosporaceae</taxon>
        <taxon>Actinomadura</taxon>
    </lineage>
</organism>
<dbReference type="Gene3D" id="2.30.110.10">
    <property type="entry name" value="Electron Transport, Fmn-binding Protein, Chain A"/>
    <property type="match status" value="1"/>
</dbReference>
<gene>
    <name evidence="3" type="ORF">GCM10010191_58900</name>
</gene>
<dbReference type="SUPFAM" id="SSF50475">
    <property type="entry name" value="FMN-binding split barrel"/>
    <property type="match status" value="1"/>
</dbReference>
<keyword evidence="1" id="KW-0560">Oxidoreductase</keyword>